<reference evidence="2 3" key="1">
    <citation type="submission" date="2015-08" db="EMBL/GenBank/DDBJ databases">
        <title>Next Generation Sequencing and Analysis of the Genome of Puccinia sorghi L Schw, the Causal Agent of Maize Common Rust.</title>
        <authorList>
            <person name="Rochi L."/>
            <person name="Burguener G."/>
            <person name="Darino M."/>
            <person name="Turjanski A."/>
            <person name="Kreff E."/>
            <person name="Dieguez M.J."/>
            <person name="Sacco F."/>
        </authorList>
    </citation>
    <scope>NUCLEOTIDE SEQUENCE [LARGE SCALE GENOMIC DNA]</scope>
    <source>
        <strain evidence="2 3">RO10H11247</strain>
    </source>
</reference>
<dbReference type="Proteomes" id="UP000037035">
    <property type="component" value="Unassembled WGS sequence"/>
</dbReference>
<dbReference type="VEuPathDB" id="FungiDB:VP01_1751g4"/>
<feature type="compositionally biased region" description="Polar residues" evidence="1">
    <location>
        <begin position="144"/>
        <end position="162"/>
    </location>
</feature>
<keyword evidence="3" id="KW-1185">Reference proteome</keyword>
<comment type="caution">
    <text evidence="2">The sequence shown here is derived from an EMBL/GenBank/DDBJ whole genome shotgun (WGS) entry which is preliminary data.</text>
</comment>
<protein>
    <submittedName>
        <fullName evidence="2">Uncharacterized protein</fullName>
    </submittedName>
</protein>
<feature type="region of interest" description="Disordered" evidence="1">
    <location>
        <begin position="1"/>
        <end position="24"/>
    </location>
</feature>
<dbReference type="AlphaFoldDB" id="A0A0L6VF13"/>
<dbReference type="STRING" id="27349.A0A0L6VF13"/>
<evidence type="ECO:0000256" key="1">
    <source>
        <dbReference type="SAM" id="MobiDB-lite"/>
    </source>
</evidence>
<gene>
    <name evidence="2" type="ORF">VP01_1751g4</name>
</gene>
<evidence type="ECO:0000313" key="3">
    <source>
        <dbReference type="Proteomes" id="UP000037035"/>
    </source>
</evidence>
<proteinExistence type="predicted"/>
<feature type="region of interest" description="Disordered" evidence="1">
    <location>
        <begin position="591"/>
        <end position="668"/>
    </location>
</feature>
<feature type="compositionally biased region" description="Low complexity" evidence="1">
    <location>
        <begin position="109"/>
        <end position="124"/>
    </location>
</feature>
<feature type="region of interest" description="Disordered" evidence="1">
    <location>
        <begin position="53"/>
        <end position="130"/>
    </location>
</feature>
<sequence length="668" mass="76202">MSSNNTNNLQADQPETNGSITDVPAYFRTMLDEALNQQAEKYERTIRDMADELNRFKMAPSAPQNQPIQSPARPAESPSLKNTKKAPGKQLAGMQPIKKKPANQSVSISKPSAPPKKTAAPQTQRAKAVATNLQQKNFCRAQSEPLQSVRLITTPQKNSPQGSLKKGSPSTAKKKPNQLMLEDYPVDFLDTKECLFTHIRLLWGIVEVSTPPPPANPTLVEQFCNHFGDIDTFERHVKNSNAAELVSQADVQTMKDARAGRIRVGNHFVHIDETHIHYIHGYLAKLGIQCWGPNLEEGPESLFNSAMRIAALNTFRQMAIANGYDFMNFNRKYINDMARFIYTYNHYVHHVSSIKFVAETKQPGKYKETVDLKNASKNRTRLRDARYKFAVANDYPERYKKIIKDPAANSDDEWDPKKNCFSIRTLPYRSCSASFFFRQLDDVMKNVNAATGKTSRMRVRRLPEKAILSRYSKAPKGLPLDFYNRGWLGKLPISQQQMIPDTTQVAFLPDPKRSLLAKNHPRYDKNEKLSDRQFNRLYLAQRISQYHLDDVEEDEESEGEEDNNENNHQEYVEAGEVIEGGVIDLEAESDGYLEDGDWGNYYKSDEDPDYQEDSQGNDEDNSSEDDDEGQEDEEDVEMNQDDDEYVNYGGHHLDDAEEDAIHDEEEMF</sequence>
<feature type="compositionally biased region" description="Acidic residues" evidence="1">
    <location>
        <begin position="655"/>
        <end position="668"/>
    </location>
</feature>
<feature type="region of interest" description="Disordered" evidence="1">
    <location>
        <begin position="144"/>
        <end position="176"/>
    </location>
</feature>
<feature type="compositionally biased region" description="Acidic residues" evidence="1">
    <location>
        <begin position="606"/>
        <end position="645"/>
    </location>
</feature>
<feature type="compositionally biased region" description="Polar residues" evidence="1">
    <location>
        <begin position="1"/>
        <end position="20"/>
    </location>
</feature>
<dbReference type="EMBL" id="LAVV01006561">
    <property type="protein sequence ID" value="KNZ59351.1"/>
    <property type="molecule type" value="Genomic_DNA"/>
</dbReference>
<accession>A0A0L6VF13</accession>
<evidence type="ECO:0000313" key="2">
    <source>
        <dbReference type="EMBL" id="KNZ59351.1"/>
    </source>
</evidence>
<name>A0A0L6VF13_9BASI</name>
<dbReference type="OrthoDB" id="2506854at2759"/>
<organism evidence="2 3">
    <name type="scientific">Puccinia sorghi</name>
    <dbReference type="NCBI Taxonomy" id="27349"/>
    <lineage>
        <taxon>Eukaryota</taxon>
        <taxon>Fungi</taxon>
        <taxon>Dikarya</taxon>
        <taxon>Basidiomycota</taxon>
        <taxon>Pucciniomycotina</taxon>
        <taxon>Pucciniomycetes</taxon>
        <taxon>Pucciniales</taxon>
        <taxon>Pucciniaceae</taxon>
        <taxon>Puccinia</taxon>
    </lineage>
</organism>